<keyword evidence="2 5" id="KW-0548">Nucleotidyltransferase</keyword>
<proteinExistence type="inferred from homology"/>
<name>A0A178M0L4_9CHLR</name>
<dbReference type="GO" id="GO:0043814">
    <property type="term" value="F:phospholactate guanylyltransferase activity"/>
    <property type="evidence" value="ECO:0007669"/>
    <property type="project" value="InterPro"/>
</dbReference>
<evidence type="ECO:0000256" key="1">
    <source>
        <dbReference type="ARBA" id="ARBA00022679"/>
    </source>
</evidence>
<keyword evidence="3 5" id="KW-0547">Nucleotide-binding</keyword>
<dbReference type="SUPFAM" id="SSF53448">
    <property type="entry name" value="Nucleotide-diphospho-sugar transferases"/>
    <property type="match status" value="1"/>
</dbReference>
<comment type="similarity">
    <text evidence="5">Belongs to the CofC family.</text>
</comment>
<evidence type="ECO:0000313" key="7">
    <source>
        <dbReference type="Proteomes" id="UP000078287"/>
    </source>
</evidence>
<evidence type="ECO:0000256" key="5">
    <source>
        <dbReference type="HAMAP-Rule" id="MF_02114"/>
    </source>
</evidence>
<dbReference type="STRING" id="1707952.A6A03_18860"/>
<dbReference type="GO" id="GO:0005525">
    <property type="term" value="F:GTP binding"/>
    <property type="evidence" value="ECO:0007669"/>
    <property type="project" value="UniProtKB-KW"/>
</dbReference>
<dbReference type="GO" id="GO:0052645">
    <property type="term" value="P:F420-0 metabolic process"/>
    <property type="evidence" value="ECO:0007669"/>
    <property type="project" value="UniProtKB-UniRule"/>
</dbReference>
<dbReference type="EMBL" id="LWQS01000086">
    <property type="protein sequence ID" value="OAN41427.1"/>
    <property type="molecule type" value="Genomic_DNA"/>
</dbReference>
<evidence type="ECO:0000256" key="4">
    <source>
        <dbReference type="ARBA" id="ARBA00023134"/>
    </source>
</evidence>
<accession>A0A178M0L4</accession>
<dbReference type="InterPro" id="IPR029044">
    <property type="entry name" value="Nucleotide-diphossugar_trans"/>
</dbReference>
<dbReference type="UniPathway" id="UPA00071"/>
<dbReference type="PANTHER" id="PTHR40392">
    <property type="entry name" value="2-PHOSPHO-L-LACTATE GUANYLYLTRANSFERASE"/>
    <property type="match status" value="1"/>
</dbReference>
<dbReference type="RefSeq" id="WP_066790566.1">
    <property type="nucleotide sequence ID" value="NZ_LWQS01000086.1"/>
</dbReference>
<keyword evidence="1 5" id="KW-0808">Transferase</keyword>
<dbReference type="InterPro" id="IPR002835">
    <property type="entry name" value="CofC"/>
</dbReference>
<dbReference type="HAMAP" id="MF_02114">
    <property type="entry name" value="CofC"/>
    <property type="match status" value="1"/>
</dbReference>
<evidence type="ECO:0000256" key="2">
    <source>
        <dbReference type="ARBA" id="ARBA00022695"/>
    </source>
</evidence>
<organism evidence="6 7">
    <name type="scientific">Chloroflexus islandicus</name>
    <dbReference type="NCBI Taxonomy" id="1707952"/>
    <lineage>
        <taxon>Bacteria</taxon>
        <taxon>Bacillati</taxon>
        <taxon>Chloroflexota</taxon>
        <taxon>Chloroflexia</taxon>
        <taxon>Chloroflexales</taxon>
        <taxon>Chloroflexineae</taxon>
        <taxon>Chloroflexaceae</taxon>
        <taxon>Chloroflexus</taxon>
    </lineage>
</organism>
<comment type="caution">
    <text evidence="6">The sequence shown here is derived from an EMBL/GenBank/DDBJ whole genome shotgun (WGS) entry which is preliminary data.</text>
</comment>
<sequence length="202" mass="21552">MIGIAIPIKRLQFAKSRLAGDLAPAARQRLVLTLAQHVINAARQATAGFTMPARIWLVSADPAIAALAQAGGVEWLPDRCEELNAALTEARSQFQNAGVQTMIVLAGDLPLVTAADVAALYDALSEADLALAPDQQQRGTNALALRLPSPLPFLFGLDSANRHLAAAARLGLRTRLIMTPTLAFDLDDSERLRQYCAAEHPA</sequence>
<dbReference type="AlphaFoldDB" id="A0A178M0L4"/>
<dbReference type="NCBIfam" id="TIGR03552">
    <property type="entry name" value="F420_cofC"/>
    <property type="match status" value="1"/>
</dbReference>
<dbReference type="OrthoDB" id="9151145at2"/>
<evidence type="ECO:0000256" key="3">
    <source>
        <dbReference type="ARBA" id="ARBA00022741"/>
    </source>
</evidence>
<dbReference type="PANTHER" id="PTHR40392:SF1">
    <property type="entry name" value="2-PHOSPHO-L-LACTATE GUANYLYLTRANSFERASE"/>
    <property type="match status" value="1"/>
</dbReference>
<keyword evidence="7" id="KW-1185">Reference proteome</keyword>
<comment type="function">
    <text evidence="5">Guanylyltransferase that catalyzes the activation of phosphoenolpyruvate (PEP) as enolpyruvoyl-2-diphospho-5'-guanosine, via the condensation of PEP with GTP. It is involved in the biosynthesis of coenzyme F420, a hydride carrier cofactor.</text>
</comment>
<dbReference type="Pfam" id="PF01983">
    <property type="entry name" value="CofC"/>
    <property type="match status" value="1"/>
</dbReference>
<reference evidence="6 7" key="1">
    <citation type="submission" date="2016-04" db="EMBL/GenBank/DDBJ databases">
        <title>Chloroflexus islandicus sp. nov., a thermophilic filamentous anoxygenic phototrophic bacterium from geyser Strokkur (Iceland).</title>
        <authorList>
            <person name="Gaisin V.A."/>
            <person name="Kalashnikov A.M."/>
            <person name="Sukhacheva M.V."/>
            <person name="Grouzdev D.S."/>
            <person name="Ivanov T.M."/>
            <person name="Kuznetsov B."/>
            <person name="Gorlenko V.M."/>
        </authorList>
    </citation>
    <scope>NUCLEOTIDE SEQUENCE [LARGE SCALE GENOMIC DNA]</scope>
    <source>
        <strain evidence="7">isl-2</strain>
    </source>
</reference>
<dbReference type="Proteomes" id="UP000078287">
    <property type="component" value="Unassembled WGS sequence"/>
</dbReference>
<keyword evidence="4 5" id="KW-0342">GTP-binding</keyword>
<comment type="pathway">
    <text evidence="5">Cofactor biosynthesis; coenzyme F420 biosynthesis.</text>
</comment>
<dbReference type="Gene3D" id="3.90.550.10">
    <property type="entry name" value="Spore Coat Polysaccharide Biosynthesis Protein SpsA, Chain A"/>
    <property type="match status" value="1"/>
</dbReference>
<gene>
    <name evidence="5" type="primary">fbiD</name>
    <name evidence="6" type="ORF">A6A03_18860</name>
</gene>
<comment type="catalytic activity">
    <reaction evidence="5">
        <text>phosphoenolpyruvate + GTP + H(+) = enolpyruvoyl-2-diphospho-5'-guanosine + diphosphate</text>
        <dbReference type="Rhea" id="RHEA:30519"/>
        <dbReference type="ChEBI" id="CHEBI:15378"/>
        <dbReference type="ChEBI" id="CHEBI:33019"/>
        <dbReference type="ChEBI" id="CHEBI:37565"/>
        <dbReference type="ChEBI" id="CHEBI:58702"/>
        <dbReference type="ChEBI" id="CHEBI:143701"/>
        <dbReference type="EC" id="2.7.7.105"/>
    </reaction>
</comment>
<evidence type="ECO:0000313" key="6">
    <source>
        <dbReference type="EMBL" id="OAN41427.1"/>
    </source>
</evidence>
<dbReference type="EC" id="2.7.7.105" evidence="5"/>
<protein>
    <recommendedName>
        <fullName evidence="5">Phosphoenolpyruvate guanylyltransferase</fullName>
        <shortName evidence="5">PEP guanylyltransferase</shortName>
        <ecNumber evidence="5">2.7.7.105</ecNumber>
    </recommendedName>
</protein>